<dbReference type="RefSeq" id="WP_013337228.1">
    <property type="nucleotide sequence ID" value="NC_014537.1"/>
</dbReference>
<feature type="domain" description="SpoVT-AbrB" evidence="1">
    <location>
        <begin position="2"/>
        <end position="47"/>
    </location>
</feature>
<organism evidence="2 3">
    <name type="scientific">Vulcanisaeta distributa (strain DSM 14429 / JCM 11212 / NBRC 100878 / IC-017)</name>
    <dbReference type="NCBI Taxonomy" id="572478"/>
    <lineage>
        <taxon>Archaea</taxon>
        <taxon>Thermoproteota</taxon>
        <taxon>Thermoprotei</taxon>
        <taxon>Thermoproteales</taxon>
        <taxon>Thermoproteaceae</taxon>
        <taxon>Vulcanisaeta</taxon>
    </lineage>
</organism>
<protein>
    <submittedName>
        <fullName evidence="2">Transcriptional regulator, AbrB family</fullName>
    </submittedName>
</protein>
<dbReference type="PROSITE" id="PS51740">
    <property type="entry name" value="SPOVT_ABRB"/>
    <property type="match status" value="1"/>
</dbReference>
<dbReference type="STRING" id="572478.Vdis_2134"/>
<dbReference type="PANTHER" id="PTHR34860">
    <property type="entry name" value="REPRESSOR-LIKE PROTEIN SSO7C3"/>
    <property type="match status" value="1"/>
</dbReference>
<dbReference type="NCBIfam" id="TIGR01439">
    <property type="entry name" value="lp_hng_hel_AbrB"/>
    <property type="match status" value="1"/>
</dbReference>
<dbReference type="InterPro" id="IPR052975">
    <property type="entry name" value="Repressor-like_regulatory"/>
</dbReference>
<reference evidence="2 3" key="1">
    <citation type="journal article" date="2010" name="Stand. Genomic Sci.">
        <title>Complete genome sequence of Vulcanisaeta distributa type strain (IC-017).</title>
        <authorList>
            <person name="Mavromatis K."/>
            <person name="Sikorski J."/>
            <person name="Pabst E."/>
            <person name="Teshima H."/>
            <person name="Lapidus A."/>
            <person name="Lucas S."/>
            <person name="Nolan M."/>
            <person name="Glavina Del Rio T."/>
            <person name="Cheng J.F."/>
            <person name="Bruce D."/>
            <person name="Goodwin L."/>
            <person name="Pitluck S."/>
            <person name="Liolios K."/>
            <person name="Ivanova N."/>
            <person name="Mikhailova N."/>
            <person name="Pati A."/>
            <person name="Chen A."/>
            <person name="Palaniappan K."/>
            <person name="Land M."/>
            <person name="Hauser L."/>
            <person name="Chang Y.J."/>
            <person name="Jeffries C.D."/>
            <person name="Rohde M."/>
            <person name="Spring S."/>
            <person name="Goker M."/>
            <person name="Wirth R."/>
            <person name="Woyke T."/>
            <person name="Bristow J."/>
            <person name="Eisen J.A."/>
            <person name="Markowitz V."/>
            <person name="Hugenholtz P."/>
            <person name="Klenk H.P."/>
            <person name="Kyrpides N.C."/>
        </authorList>
    </citation>
    <scope>NUCLEOTIDE SEQUENCE [LARGE SCALE GENOMIC DNA]</scope>
    <source>
        <strain evidence="3">DSM 14429 / JCM 11212 / NBRC 100878 / IC-017</strain>
    </source>
</reference>
<sequence>MIEETKITRNYQITIPATIRKKLGLKVGDTLIVKLEGDRIILEPKRRSITEIRIRLGRKVDWRYVEETIREVIEKG</sequence>
<dbReference type="OrthoDB" id="30861at2157"/>
<dbReference type="PANTHER" id="PTHR34860:SF6">
    <property type="entry name" value="REPRESSOR-LIKE PROTEIN SSO7C3"/>
    <property type="match status" value="1"/>
</dbReference>
<accession>E1QPU3</accession>
<dbReference type="SMART" id="SM00966">
    <property type="entry name" value="SpoVT_AbrB"/>
    <property type="match status" value="1"/>
</dbReference>
<dbReference type="GeneID" id="9753087"/>
<dbReference type="GO" id="GO:0003677">
    <property type="term" value="F:DNA binding"/>
    <property type="evidence" value="ECO:0007669"/>
    <property type="project" value="InterPro"/>
</dbReference>
<dbReference type="KEGG" id="vdi:Vdis_2134"/>
<dbReference type="EMBL" id="CP002100">
    <property type="protein sequence ID" value="ADN51503.1"/>
    <property type="molecule type" value="Genomic_DNA"/>
</dbReference>
<evidence type="ECO:0000313" key="2">
    <source>
        <dbReference type="EMBL" id="ADN51503.1"/>
    </source>
</evidence>
<dbReference type="HOGENOM" id="CLU_158484_9_3_2"/>
<dbReference type="Proteomes" id="UP000006681">
    <property type="component" value="Chromosome"/>
</dbReference>
<dbReference type="InterPro" id="IPR037914">
    <property type="entry name" value="SpoVT-AbrB_sf"/>
</dbReference>
<keyword evidence="3" id="KW-1185">Reference proteome</keyword>
<evidence type="ECO:0000313" key="3">
    <source>
        <dbReference type="Proteomes" id="UP000006681"/>
    </source>
</evidence>
<dbReference type="AlphaFoldDB" id="E1QPU3"/>
<dbReference type="InterPro" id="IPR007159">
    <property type="entry name" value="SpoVT-AbrB_dom"/>
</dbReference>
<dbReference type="Pfam" id="PF04014">
    <property type="entry name" value="MazE_antitoxin"/>
    <property type="match status" value="1"/>
</dbReference>
<name>E1QPU3_VULDI</name>
<proteinExistence type="predicted"/>
<reference evidence="3" key="2">
    <citation type="journal article" date="2010" name="Stand. Genomic Sci.">
        <title>Complete genome sequence of Vulcanisaeta distributa type strain (IC-017T).</title>
        <authorList>
            <person name="Mavromatis K."/>
            <person name="Sikorski J."/>
            <person name="Pabst E."/>
            <person name="Teshima H."/>
            <person name="Lapidus A."/>
            <person name="Lucas S."/>
            <person name="Nolan M."/>
            <person name="Glavina Del Rio T."/>
            <person name="Cheng J."/>
            <person name="Bruce D."/>
            <person name="Goodwin L."/>
            <person name="Pitluck S."/>
            <person name="Liolios K."/>
            <person name="Ivanova N."/>
            <person name="Mikhailova N."/>
            <person name="Pati A."/>
            <person name="Chen A."/>
            <person name="Palaniappan K."/>
            <person name="Land M."/>
            <person name="Hauser L."/>
            <person name="Chang Y."/>
            <person name="Jeffries C."/>
            <person name="Rohde M."/>
            <person name="Spring S."/>
            <person name="Goker M."/>
            <person name="Wirth R."/>
            <person name="Woyke T."/>
            <person name="Bristow J."/>
            <person name="Eisen J."/>
            <person name="Markowitz V."/>
            <person name="Hugenholtz P."/>
            <person name="Klenk H."/>
            <person name="Kyrpides N."/>
        </authorList>
    </citation>
    <scope>NUCLEOTIDE SEQUENCE [LARGE SCALE GENOMIC DNA]</scope>
    <source>
        <strain evidence="3">DSM 14429 / JCM 11212 / NBRC 100878 / IC-017</strain>
    </source>
</reference>
<dbReference type="Gene3D" id="2.10.260.10">
    <property type="match status" value="1"/>
</dbReference>
<dbReference type="SUPFAM" id="SSF89447">
    <property type="entry name" value="AbrB/MazE/MraZ-like"/>
    <property type="match status" value="1"/>
</dbReference>
<gene>
    <name evidence="2" type="ordered locus">Vdis_2134</name>
</gene>
<evidence type="ECO:0000259" key="1">
    <source>
        <dbReference type="PROSITE" id="PS51740"/>
    </source>
</evidence>
<dbReference type="eggNOG" id="arCOG00816">
    <property type="taxonomic scope" value="Archaea"/>
</dbReference>